<evidence type="ECO:0000313" key="1">
    <source>
        <dbReference type="EMBL" id="GCE32163.1"/>
    </source>
</evidence>
<sequence>MQLEQLTSDQLQKGMTIVHFEPPGTVHVGRIHSEITRHPPLQAFTTGIFAEFDLLYADEYGEAGNEIWQKYFYWNQEAPTHAGVFKWPNLMKLSFQLAESSLKMGRMGWLFHIEVRSPFGPARVIEVEV</sequence>
<dbReference type="AlphaFoldDB" id="A0A402BLC7"/>
<dbReference type="EMBL" id="BIFT01000003">
    <property type="protein sequence ID" value="GCE32163.1"/>
    <property type="molecule type" value="Genomic_DNA"/>
</dbReference>
<dbReference type="RefSeq" id="WP_126632157.1">
    <property type="nucleotide sequence ID" value="NZ_BIFT01000003.1"/>
</dbReference>
<reference evidence="2" key="1">
    <citation type="submission" date="2018-12" db="EMBL/GenBank/DDBJ databases">
        <title>Tengunoibacter tsumagoiensis gen. nov., sp. nov., Dictyobacter kobayashii sp. nov., D. alpinus sp. nov., and D. joshuensis sp. nov. and description of Dictyobacteraceae fam. nov. within the order Ktedonobacterales isolated from Tengu-no-mugimeshi.</title>
        <authorList>
            <person name="Wang C.M."/>
            <person name="Zheng Y."/>
            <person name="Sakai Y."/>
            <person name="Toyoda A."/>
            <person name="Minakuchi Y."/>
            <person name="Abe K."/>
            <person name="Yokota A."/>
            <person name="Yabe S."/>
        </authorList>
    </citation>
    <scope>NUCLEOTIDE SEQUENCE [LARGE SCALE GENOMIC DNA]</scope>
    <source>
        <strain evidence="2">Uno16</strain>
    </source>
</reference>
<accession>A0A402BLC7</accession>
<protein>
    <submittedName>
        <fullName evidence="1">Uncharacterized protein</fullName>
    </submittedName>
</protein>
<keyword evidence="2" id="KW-1185">Reference proteome</keyword>
<evidence type="ECO:0000313" key="2">
    <source>
        <dbReference type="Proteomes" id="UP000287171"/>
    </source>
</evidence>
<comment type="caution">
    <text evidence="1">The sequence shown here is derived from an EMBL/GenBank/DDBJ whole genome shotgun (WGS) entry which is preliminary data.</text>
</comment>
<proteinExistence type="predicted"/>
<gene>
    <name evidence="1" type="ORF">KDA_76470</name>
</gene>
<organism evidence="1 2">
    <name type="scientific">Dictyobacter alpinus</name>
    <dbReference type="NCBI Taxonomy" id="2014873"/>
    <lineage>
        <taxon>Bacteria</taxon>
        <taxon>Bacillati</taxon>
        <taxon>Chloroflexota</taxon>
        <taxon>Ktedonobacteria</taxon>
        <taxon>Ktedonobacterales</taxon>
        <taxon>Dictyobacteraceae</taxon>
        <taxon>Dictyobacter</taxon>
    </lineage>
</organism>
<dbReference type="Proteomes" id="UP000287171">
    <property type="component" value="Unassembled WGS sequence"/>
</dbReference>
<name>A0A402BLC7_9CHLR</name>